<reference evidence="2" key="2">
    <citation type="submission" date="2020-09" db="EMBL/GenBank/DDBJ databases">
        <authorList>
            <person name="Sun Q."/>
            <person name="Ohkuma M."/>
        </authorList>
    </citation>
    <scope>NUCLEOTIDE SEQUENCE</scope>
    <source>
        <strain evidence="2">JCM 4956</strain>
    </source>
</reference>
<feature type="domain" description="Transposase Helix-turn-helix" evidence="1">
    <location>
        <begin position="31"/>
        <end position="82"/>
    </location>
</feature>
<dbReference type="EMBL" id="BMWD01000014">
    <property type="protein sequence ID" value="GGX70344.1"/>
    <property type="molecule type" value="Genomic_DNA"/>
</dbReference>
<reference evidence="2" key="1">
    <citation type="journal article" date="2014" name="Int. J. Syst. Evol. Microbiol.">
        <title>Complete genome sequence of Corynebacterium casei LMG S-19264T (=DSM 44701T), isolated from a smear-ripened cheese.</title>
        <authorList>
            <consortium name="US DOE Joint Genome Institute (JGI-PGF)"/>
            <person name="Walter F."/>
            <person name="Albersmeier A."/>
            <person name="Kalinowski J."/>
            <person name="Ruckert C."/>
        </authorList>
    </citation>
    <scope>NUCLEOTIDE SEQUENCE</scope>
    <source>
        <strain evidence="2">JCM 4956</strain>
    </source>
</reference>
<dbReference type="AlphaFoldDB" id="A0A918KQ07"/>
<evidence type="ECO:0000313" key="3">
    <source>
        <dbReference type="Proteomes" id="UP000645555"/>
    </source>
</evidence>
<proteinExistence type="predicted"/>
<organism evidence="2 3">
    <name type="scientific">Streptomyces fructofermentans</name>
    <dbReference type="NCBI Taxonomy" id="152141"/>
    <lineage>
        <taxon>Bacteria</taxon>
        <taxon>Bacillati</taxon>
        <taxon>Actinomycetota</taxon>
        <taxon>Actinomycetes</taxon>
        <taxon>Kitasatosporales</taxon>
        <taxon>Streptomycetaceae</taxon>
        <taxon>Streptomyces</taxon>
    </lineage>
</organism>
<gene>
    <name evidence="2" type="ORF">GCM10010515_42570</name>
</gene>
<dbReference type="InterPro" id="IPR027805">
    <property type="entry name" value="Transposase_HTH_dom"/>
</dbReference>
<keyword evidence="3" id="KW-1185">Reference proteome</keyword>
<dbReference type="Proteomes" id="UP000645555">
    <property type="component" value="Unassembled WGS sequence"/>
</dbReference>
<protein>
    <recommendedName>
        <fullName evidence="1">Transposase Helix-turn-helix domain-containing protein</fullName>
    </recommendedName>
</protein>
<comment type="caution">
    <text evidence="2">The sequence shown here is derived from an EMBL/GenBank/DDBJ whole genome shotgun (WGS) entry which is preliminary data.</text>
</comment>
<sequence>MVIHPAALDLPHALVEWVTMLIVTREGDRRRKLGPSQRAMVALVCLREHVTPARLAAGFGISESTAHAYTSAVVDLLSARAPGLLRTLREHDPDFVLLDGTLTECDRVGDGRADYSHKHRRHGVNVQAVTDPDGRLL</sequence>
<evidence type="ECO:0000313" key="2">
    <source>
        <dbReference type="EMBL" id="GGX70344.1"/>
    </source>
</evidence>
<evidence type="ECO:0000259" key="1">
    <source>
        <dbReference type="Pfam" id="PF13613"/>
    </source>
</evidence>
<name>A0A918KQ07_9ACTN</name>
<dbReference type="Pfam" id="PF13613">
    <property type="entry name" value="HTH_Tnp_4"/>
    <property type="match status" value="1"/>
</dbReference>
<accession>A0A918KQ07</accession>